<comment type="caution">
    <text evidence="2">The sequence shown here is derived from an EMBL/GenBank/DDBJ whole genome shotgun (WGS) entry which is preliminary data.</text>
</comment>
<reference evidence="2" key="1">
    <citation type="submission" date="2020-03" db="EMBL/GenBank/DDBJ databases">
        <authorList>
            <person name="Weist P."/>
        </authorList>
    </citation>
    <scope>NUCLEOTIDE SEQUENCE</scope>
</reference>
<evidence type="ECO:0000256" key="1">
    <source>
        <dbReference type="SAM" id="MobiDB-lite"/>
    </source>
</evidence>
<evidence type="ECO:0000313" key="3">
    <source>
        <dbReference type="Proteomes" id="UP001153269"/>
    </source>
</evidence>
<proteinExistence type="predicted"/>
<keyword evidence="3" id="KW-1185">Reference proteome</keyword>
<protein>
    <submittedName>
        <fullName evidence="2">Uncharacterized protein</fullName>
    </submittedName>
</protein>
<feature type="region of interest" description="Disordered" evidence="1">
    <location>
        <begin position="208"/>
        <end position="233"/>
    </location>
</feature>
<dbReference type="EMBL" id="CADEAL010004158">
    <property type="protein sequence ID" value="CAB1453127.1"/>
    <property type="molecule type" value="Genomic_DNA"/>
</dbReference>
<gene>
    <name evidence="2" type="ORF">PLEPLA_LOCUS40877</name>
</gene>
<sequence>MLEMSLRAWRTALGRCEQLGSAEWLLKEALQLDTVEAGGESRSRHLEGKRCDGALPWQQLTVGRSGVCEVVRSFPAQRDPSRDKESGAGIFIRRPSCGFHREFHSFLCAGAEDRSARDPSLGTIKVKAAWRGCIDNIPACEAQSVPWGAQQRVDEESPDALLAPQLDTAAEEAIRTHHSKVLIQPAEVQTGAHTCRLLSILLGGQMGEKVEEKDTEQSVGRGRGEGRLERSGRNSAAPLLGEIFLDSTPGSERQTVSLCSRLFARGHGGGWRASRSRPAPPLLTERGTERGTDGGRQGGGVKREEERAAGYTLSFLRRVTGQRCSLSTGASAVKCDITPRVTQIALELLQAAQRSSSIPGLLRSEFGWKWPILAAKRLRERGMAEEMRPKLDEGHFTMNWEVTGSTYLDRQTDRQTGESEGRRD</sequence>
<dbReference type="Proteomes" id="UP001153269">
    <property type="component" value="Unassembled WGS sequence"/>
</dbReference>
<dbReference type="AlphaFoldDB" id="A0A9N7VHX5"/>
<feature type="region of interest" description="Disordered" evidence="1">
    <location>
        <begin position="267"/>
        <end position="304"/>
    </location>
</feature>
<evidence type="ECO:0000313" key="2">
    <source>
        <dbReference type="EMBL" id="CAB1453127.1"/>
    </source>
</evidence>
<feature type="compositionally biased region" description="Basic and acidic residues" evidence="1">
    <location>
        <begin position="208"/>
        <end position="232"/>
    </location>
</feature>
<accession>A0A9N7VHX5</accession>
<organism evidence="2 3">
    <name type="scientific">Pleuronectes platessa</name>
    <name type="common">European plaice</name>
    <dbReference type="NCBI Taxonomy" id="8262"/>
    <lineage>
        <taxon>Eukaryota</taxon>
        <taxon>Metazoa</taxon>
        <taxon>Chordata</taxon>
        <taxon>Craniata</taxon>
        <taxon>Vertebrata</taxon>
        <taxon>Euteleostomi</taxon>
        <taxon>Actinopterygii</taxon>
        <taxon>Neopterygii</taxon>
        <taxon>Teleostei</taxon>
        <taxon>Neoteleostei</taxon>
        <taxon>Acanthomorphata</taxon>
        <taxon>Carangaria</taxon>
        <taxon>Pleuronectiformes</taxon>
        <taxon>Pleuronectoidei</taxon>
        <taxon>Pleuronectidae</taxon>
        <taxon>Pleuronectes</taxon>
    </lineage>
</organism>
<name>A0A9N7VHX5_PLEPL</name>